<organism evidence="3 4">
    <name type="scientific">Brachybacterium huguangmaarense</name>
    <dbReference type="NCBI Taxonomy" id="1652028"/>
    <lineage>
        <taxon>Bacteria</taxon>
        <taxon>Bacillati</taxon>
        <taxon>Actinomycetota</taxon>
        <taxon>Actinomycetes</taxon>
        <taxon>Micrococcales</taxon>
        <taxon>Dermabacteraceae</taxon>
        <taxon>Brachybacterium</taxon>
    </lineage>
</organism>
<feature type="transmembrane region" description="Helical" evidence="2">
    <location>
        <begin position="102"/>
        <end position="122"/>
    </location>
</feature>
<dbReference type="RefSeq" id="WP_263594374.1">
    <property type="nucleotide sequence ID" value="NZ_CP107020.1"/>
</dbReference>
<feature type="region of interest" description="Disordered" evidence="1">
    <location>
        <begin position="135"/>
        <end position="166"/>
    </location>
</feature>
<proteinExistence type="predicted"/>
<evidence type="ECO:0000256" key="2">
    <source>
        <dbReference type="SAM" id="Phobius"/>
    </source>
</evidence>
<accession>A0ABY6G1U2</accession>
<keyword evidence="4" id="KW-1185">Reference proteome</keyword>
<dbReference type="EMBL" id="CP107020">
    <property type="protein sequence ID" value="UYG17165.1"/>
    <property type="molecule type" value="Genomic_DNA"/>
</dbReference>
<protein>
    <submittedName>
        <fullName evidence="3">Uncharacterized protein</fullName>
    </submittedName>
</protein>
<reference evidence="3" key="1">
    <citation type="submission" date="2022-10" db="EMBL/GenBank/DDBJ databases">
        <title>Whole-Genome Sequencing of Brachybacterium huguangmaarense BRM-3, Isolated from Betula schmidtii.</title>
        <authorList>
            <person name="Haam D."/>
        </authorList>
    </citation>
    <scope>NUCLEOTIDE SEQUENCE</scope>
    <source>
        <strain evidence="3">BRM-3</strain>
    </source>
</reference>
<sequence>MPSSAVLEPVRPLHHLPRRDATATGVLRALGTGPMPVVAEASVVASTRLAADETAPASAAPAPAESVRSLRLRDLTTGGAAAAGSWTLAAHLGLLGTATGTFVVSVVSAILVALAADSLTGLRRMLLNTVRRARQAGVHRTRGPRSAGGGGASRDAREGAVPLLPR</sequence>
<evidence type="ECO:0000313" key="3">
    <source>
        <dbReference type="EMBL" id="UYG17165.1"/>
    </source>
</evidence>
<gene>
    <name evidence="3" type="ORF">BRM3_01635</name>
</gene>
<evidence type="ECO:0000313" key="4">
    <source>
        <dbReference type="Proteomes" id="UP001164305"/>
    </source>
</evidence>
<keyword evidence="2" id="KW-0812">Transmembrane</keyword>
<keyword evidence="2" id="KW-1133">Transmembrane helix</keyword>
<dbReference type="Proteomes" id="UP001164305">
    <property type="component" value="Chromosome"/>
</dbReference>
<keyword evidence="2" id="KW-0472">Membrane</keyword>
<evidence type="ECO:0000256" key="1">
    <source>
        <dbReference type="SAM" id="MobiDB-lite"/>
    </source>
</evidence>
<name>A0ABY6G1U2_9MICO</name>